<evidence type="ECO:0000313" key="3">
    <source>
        <dbReference type="Proteomes" id="UP001518976"/>
    </source>
</evidence>
<reference evidence="2 3" key="1">
    <citation type="submission" date="2021-02" db="EMBL/GenBank/DDBJ databases">
        <title>Streptomyces spirodelae sp. nov., isolated from duckweed.</title>
        <authorList>
            <person name="Saimee Y."/>
            <person name="Duangmal K."/>
        </authorList>
    </citation>
    <scope>NUCLEOTIDE SEQUENCE [LARGE SCALE GENOMIC DNA]</scope>
    <source>
        <strain evidence="2 3">DW4-2</strain>
    </source>
</reference>
<dbReference type="Proteomes" id="UP001518976">
    <property type="component" value="Unassembled WGS sequence"/>
</dbReference>
<comment type="caution">
    <text evidence="2">The sequence shown here is derived from an EMBL/GenBank/DDBJ whole genome shotgun (WGS) entry which is preliminary data.</text>
</comment>
<evidence type="ECO:0000313" key="2">
    <source>
        <dbReference type="EMBL" id="MBO8185481.1"/>
    </source>
</evidence>
<name>A0ABS3WRI7_9ACTN</name>
<protein>
    <recommendedName>
        <fullName evidence="4">AG1 protein</fullName>
    </recommendedName>
</protein>
<feature type="region of interest" description="Disordered" evidence="1">
    <location>
        <begin position="1"/>
        <end position="42"/>
    </location>
</feature>
<dbReference type="EMBL" id="JAFFZN010000005">
    <property type="protein sequence ID" value="MBO8185481.1"/>
    <property type="molecule type" value="Genomic_DNA"/>
</dbReference>
<feature type="compositionally biased region" description="Polar residues" evidence="1">
    <location>
        <begin position="12"/>
        <end position="34"/>
    </location>
</feature>
<accession>A0ABS3WRI7</accession>
<gene>
    <name evidence="2" type="ORF">JW592_08400</name>
</gene>
<evidence type="ECO:0000256" key="1">
    <source>
        <dbReference type="SAM" id="MobiDB-lite"/>
    </source>
</evidence>
<sequence>MSFDKEWASLKSDAQSKSSPHMQLNGYNAENRQSPKGGYVPDLAVKRDDLGAVGKDAYELHRKLQKCADIDGKGLDGSGRSTTDRAARELEDHEFQIGAALKTAVKIWNTQRKTLQQGCARISNHLDYTKDLHSKEDADIAASLTSRDGKPVSTSAIYKWIK</sequence>
<organism evidence="2 3">
    <name type="scientific">Streptomyces spirodelae</name>
    <dbReference type="NCBI Taxonomy" id="2812904"/>
    <lineage>
        <taxon>Bacteria</taxon>
        <taxon>Bacillati</taxon>
        <taxon>Actinomycetota</taxon>
        <taxon>Actinomycetes</taxon>
        <taxon>Kitasatosporales</taxon>
        <taxon>Streptomycetaceae</taxon>
        <taxon>Streptomyces</taxon>
    </lineage>
</organism>
<proteinExistence type="predicted"/>
<dbReference type="RefSeq" id="WP_209264288.1">
    <property type="nucleotide sequence ID" value="NZ_JAFFZN010000005.1"/>
</dbReference>
<keyword evidence="3" id="KW-1185">Reference proteome</keyword>
<evidence type="ECO:0008006" key="4">
    <source>
        <dbReference type="Google" id="ProtNLM"/>
    </source>
</evidence>